<keyword evidence="2" id="KW-1185">Reference proteome</keyword>
<evidence type="ECO:0000313" key="2">
    <source>
        <dbReference type="Proteomes" id="UP001277972"/>
    </source>
</evidence>
<gene>
    <name evidence="1" type="ORF">SH601_01275</name>
</gene>
<reference evidence="1" key="1">
    <citation type="submission" date="2023-11" db="EMBL/GenBank/DDBJ databases">
        <title>Gracilibacillus pellucida a moderately halophilic bacterium isolated from saline soil in Xinjiang province.</title>
        <authorList>
            <person name="Zhang Z."/>
            <person name="Tan F."/>
            <person name="Wang Y."/>
            <person name="Xia M."/>
        </authorList>
    </citation>
    <scope>NUCLEOTIDE SEQUENCE</scope>
    <source>
        <strain evidence="1">S3-1-1</strain>
    </source>
</reference>
<sequence length="202" mass="23483">MQLTLNDNQKSLTIDEDITVERVIEAINQLIGTELIFSHLIIDNQEIYSDHHLYIERYIDEILQIKVIAKTKSVYINETLLSAEEYLQNALPAIDTLVEQFYQGVEADTWNRFQQMTDGIQWLMDVIATVDKFIERPSDWVSYVEIYQQLESNVAELAEAVENQDTILIVDIVNYEMKPLLEQLQQLLTKTIDQEGSRTNVN</sequence>
<dbReference type="Proteomes" id="UP001277972">
    <property type="component" value="Unassembled WGS sequence"/>
</dbReference>
<accession>A0ACC6M0Y9</accession>
<proteinExistence type="predicted"/>
<comment type="caution">
    <text evidence="1">The sequence shown here is derived from an EMBL/GenBank/DDBJ whole genome shotgun (WGS) entry which is preliminary data.</text>
</comment>
<protein>
    <submittedName>
        <fullName evidence="1">Uncharacterized protein</fullName>
    </submittedName>
</protein>
<organism evidence="1 2">
    <name type="scientific">Gracilibacillus pellucidus</name>
    <dbReference type="NCBI Taxonomy" id="3095368"/>
    <lineage>
        <taxon>Bacteria</taxon>
        <taxon>Bacillati</taxon>
        <taxon>Bacillota</taxon>
        <taxon>Bacilli</taxon>
        <taxon>Bacillales</taxon>
        <taxon>Bacillaceae</taxon>
        <taxon>Gracilibacillus</taxon>
    </lineage>
</organism>
<dbReference type="EMBL" id="JAWZSR010000001">
    <property type="protein sequence ID" value="MDX8044605.1"/>
    <property type="molecule type" value="Genomic_DNA"/>
</dbReference>
<evidence type="ECO:0000313" key="1">
    <source>
        <dbReference type="EMBL" id="MDX8044605.1"/>
    </source>
</evidence>
<name>A0ACC6M0Y9_9BACI</name>